<proteinExistence type="predicted"/>
<feature type="region of interest" description="Disordered" evidence="1">
    <location>
        <begin position="16"/>
        <end position="41"/>
    </location>
</feature>
<accession>A0A4C1UZZ4</accession>
<reference evidence="2 3" key="1">
    <citation type="journal article" date="2019" name="Commun. Biol.">
        <title>The bagworm genome reveals a unique fibroin gene that provides high tensile strength.</title>
        <authorList>
            <person name="Kono N."/>
            <person name="Nakamura H."/>
            <person name="Ohtoshi R."/>
            <person name="Tomita M."/>
            <person name="Numata K."/>
            <person name="Arakawa K."/>
        </authorList>
    </citation>
    <scope>NUCLEOTIDE SEQUENCE [LARGE SCALE GENOMIC DNA]</scope>
</reference>
<organism evidence="2 3">
    <name type="scientific">Eumeta variegata</name>
    <name type="common">Bagworm moth</name>
    <name type="synonym">Eumeta japonica</name>
    <dbReference type="NCBI Taxonomy" id="151549"/>
    <lineage>
        <taxon>Eukaryota</taxon>
        <taxon>Metazoa</taxon>
        <taxon>Ecdysozoa</taxon>
        <taxon>Arthropoda</taxon>
        <taxon>Hexapoda</taxon>
        <taxon>Insecta</taxon>
        <taxon>Pterygota</taxon>
        <taxon>Neoptera</taxon>
        <taxon>Endopterygota</taxon>
        <taxon>Lepidoptera</taxon>
        <taxon>Glossata</taxon>
        <taxon>Ditrysia</taxon>
        <taxon>Tineoidea</taxon>
        <taxon>Psychidae</taxon>
        <taxon>Oiketicinae</taxon>
        <taxon>Eumeta</taxon>
    </lineage>
</organism>
<gene>
    <name evidence="2" type="ORF">EVAR_21085_1</name>
</gene>
<protein>
    <submittedName>
        <fullName evidence="2">Uncharacterized protein</fullName>
    </submittedName>
</protein>
<dbReference type="Proteomes" id="UP000299102">
    <property type="component" value="Unassembled WGS sequence"/>
</dbReference>
<evidence type="ECO:0000313" key="3">
    <source>
        <dbReference type="Proteomes" id="UP000299102"/>
    </source>
</evidence>
<dbReference type="AlphaFoldDB" id="A0A4C1UZZ4"/>
<comment type="caution">
    <text evidence="2">The sequence shown here is derived from an EMBL/GenBank/DDBJ whole genome shotgun (WGS) entry which is preliminary data.</text>
</comment>
<keyword evidence="3" id="KW-1185">Reference proteome</keyword>
<evidence type="ECO:0000313" key="2">
    <source>
        <dbReference type="EMBL" id="GBP32051.1"/>
    </source>
</evidence>
<name>A0A4C1UZZ4_EUMVA</name>
<sequence>MRLQDVFMSLPPRWGGVRGHEKCSRSESQPANRPDDCTGRSEIHRPTAVLVAGAAQTDRTRAAVRRAPRDRRPVGLRRLIAVATVKVIAALSFRRVTRPAPATRGVGVVRRRRGRSLPHKGRETIGHFGHVLYVTALDFRPDRAGRHLQGIRRKLKSFE</sequence>
<evidence type="ECO:0000256" key="1">
    <source>
        <dbReference type="SAM" id="MobiDB-lite"/>
    </source>
</evidence>
<dbReference type="EMBL" id="BGZK01000254">
    <property type="protein sequence ID" value="GBP32051.1"/>
    <property type="molecule type" value="Genomic_DNA"/>
</dbReference>